<proteinExistence type="predicted"/>
<dbReference type="Pfam" id="PF13545">
    <property type="entry name" value="HTH_Crp_2"/>
    <property type="match status" value="1"/>
</dbReference>
<dbReference type="SMART" id="SM00419">
    <property type="entry name" value="HTH_CRP"/>
    <property type="match status" value="1"/>
</dbReference>
<comment type="caution">
    <text evidence="5">The sequence shown here is derived from an EMBL/GenBank/DDBJ whole genome shotgun (WGS) entry which is preliminary data.</text>
</comment>
<evidence type="ECO:0000313" key="5">
    <source>
        <dbReference type="EMBL" id="MXP40903.1"/>
    </source>
</evidence>
<dbReference type="Gene3D" id="1.10.10.10">
    <property type="entry name" value="Winged helix-like DNA-binding domain superfamily/Winged helix DNA-binding domain"/>
    <property type="match status" value="1"/>
</dbReference>
<reference evidence="5 6" key="1">
    <citation type="submission" date="2019-12" db="EMBL/GenBank/DDBJ databases">
        <title>Genomic-based taxomic classification of the family Erythrobacteraceae.</title>
        <authorList>
            <person name="Xu L."/>
        </authorList>
    </citation>
    <scope>NUCLEOTIDE SEQUENCE [LARGE SCALE GENOMIC DNA]</scope>
    <source>
        <strain evidence="5 6">MCCC 1K02066</strain>
    </source>
</reference>
<evidence type="ECO:0000313" key="6">
    <source>
        <dbReference type="Proteomes" id="UP000469159"/>
    </source>
</evidence>
<dbReference type="SUPFAM" id="SSF46785">
    <property type="entry name" value="Winged helix' DNA-binding domain"/>
    <property type="match status" value="1"/>
</dbReference>
<sequence>MYNPLAMKLEQFTRFDPVERARIDELIRHGSRSYARGENIISAGENTEEIHLVMAGLATRSKVTHDGHRQLIAFLVPGDLCDIEVFILEAMDHDVVALTDTTCALIPASEIKRLLTESCNLTRALWWSTMADAAILREWVVSHGARDAKSRLAHILCELLVRYRVVGLGENNSVPFPMTQEELSDATGMTSVHLNRVLKDLRTEGLVELKSRILTIVDFERLSEIAQFEPGYLHLVRTQRADPAVADRVGDLVLPTGRGLFESAWGSARQALGRGAPHKPRAMAS</sequence>
<dbReference type="PROSITE" id="PS51063">
    <property type="entry name" value="HTH_CRP_2"/>
    <property type="match status" value="1"/>
</dbReference>
<dbReference type="InterPro" id="IPR036390">
    <property type="entry name" value="WH_DNA-bd_sf"/>
</dbReference>
<dbReference type="PANTHER" id="PTHR24567:SF68">
    <property type="entry name" value="DNA-BINDING TRANSCRIPTIONAL DUAL REGULATOR CRP"/>
    <property type="match status" value="1"/>
</dbReference>
<evidence type="ECO:0000259" key="4">
    <source>
        <dbReference type="PROSITE" id="PS51063"/>
    </source>
</evidence>
<keyword evidence="6" id="KW-1185">Reference proteome</keyword>
<dbReference type="AlphaFoldDB" id="A0A6I4UTL8"/>
<organism evidence="5 6">
    <name type="scientific">Croceibacterium soli</name>
    <dbReference type="NCBI Taxonomy" id="1739690"/>
    <lineage>
        <taxon>Bacteria</taxon>
        <taxon>Pseudomonadati</taxon>
        <taxon>Pseudomonadota</taxon>
        <taxon>Alphaproteobacteria</taxon>
        <taxon>Sphingomonadales</taxon>
        <taxon>Erythrobacteraceae</taxon>
        <taxon>Croceibacterium</taxon>
    </lineage>
</organism>
<dbReference type="InterPro" id="IPR014710">
    <property type="entry name" value="RmlC-like_jellyroll"/>
</dbReference>
<dbReference type="InterPro" id="IPR050397">
    <property type="entry name" value="Env_Response_Regulators"/>
</dbReference>
<feature type="domain" description="HTH crp-type" evidence="4">
    <location>
        <begin position="146"/>
        <end position="220"/>
    </location>
</feature>
<dbReference type="RefSeq" id="WP_160745758.1">
    <property type="nucleotide sequence ID" value="NZ_WTYK01000002.1"/>
</dbReference>
<protein>
    <submittedName>
        <fullName evidence="5">Helix-turn-helix domain-containing protein</fullName>
    </submittedName>
</protein>
<evidence type="ECO:0000256" key="3">
    <source>
        <dbReference type="ARBA" id="ARBA00023163"/>
    </source>
</evidence>
<dbReference type="InterPro" id="IPR012318">
    <property type="entry name" value="HTH_CRP"/>
</dbReference>
<dbReference type="GO" id="GO:0003700">
    <property type="term" value="F:DNA-binding transcription factor activity"/>
    <property type="evidence" value="ECO:0007669"/>
    <property type="project" value="TreeGrafter"/>
</dbReference>
<dbReference type="SMART" id="SM00100">
    <property type="entry name" value="cNMP"/>
    <property type="match status" value="1"/>
</dbReference>
<dbReference type="CDD" id="cd00038">
    <property type="entry name" value="CAP_ED"/>
    <property type="match status" value="1"/>
</dbReference>
<dbReference type="InterPro" id="IPR000595">
    <property type="entry name" value="cNMP-bd_dom"/>
</dbReference>
<dbReference type="EMBL" id="WTYK01000002">
    <property type="protein sequence ID" value="MXP40903.1"/>
    <property type="molecule type" value="Genomic_DNA"/>
</dbReference>
<keyword evidence="2" id="KW-0238">DNA-binding</keyword>
<dbReference type="GO" id="GO:0005829">
    <property type="term" value="C:cytosol"/>
    <property type="evidence" value="ECO:0007669"/>
    <property type="project" value="TreeGrafter"/>
</dbReference>
<dbReference type="OrthoDB" id="6155297at2"/>
<dbReference type="Proteomes" id="UP000469159">
    <property type="component" value="Unassembled WGS sequence"/>
</dbReference>
<dbReference type="SUPFAM" id="SSF51206">
    <property type="entry name" value="cAMP-binding domain-like"/>
    <property type="match status" value="1"/>
</dbReference>
<accession>A0A6I4UTL8</accession>
<keyword evidence="1" id="KW-0805">Transcription regulation</keyword>
<dbReference type="GO" id="GO:0003677">
    <property type="term" value="F:DNA binding"/>
    <property type="evidence" value="ECO:0007669"/>
    <property type="project" value="UniProtKB-KW"/>
</dbReference>
<name>A0A6I4UTL8_9SPHN</name>
<dbReference type="Gene3D" id="2.60.120.10">
    <property type="entry name" value="Jelly Rolls"/>
    <property type="match status" value="1"/>
</dbReference>
<dbReference type="InterPro" id="IPR036388">
    <property type="entry name" value="WH-like_DNA-bd_sf"/>
</dbReference>
<gene>
    <name evidence="5" type="ORF">GRI75_04490</name>
</gene>
<keyword evidence="3" id="KW-0804">Transcription</keyword>
<evidence type="ECO:0000256" key="1">
    <source>
        <dbReference type="ARBA" id="ARBA00023015"/>
    </source>
</evidence>
<dbReference type="InterPro" id="IPR018490">
    <property type="entry name" value="cNMP-bd_dom_sf"/>
</dbReference>
<dbReference type="Pfam" id="PF00027">
    <property type="entry name" value="cNMP_binding"/>
    <property type="match status" value="1"/>
</dbReference>
<dbReference type="PANTHER" id="PTHR24567">
    <property type="entry name" value="CRP FAMILY TRANSCRIPTIONAL REGULATORY PROTEIN"/>
    <property type="match status" value="1"/>
</dbReference>
<evidence type="ECO:0000256" key="2">
    <source>
        <dbReference type="ARBA" id="ARBA00023125"/>
    </source>
</evidence>